<evidence type="ECO:0000313" key="3">
    <source>
        <dbReference type="Proteomes" id="UP000250321"/>
    </source>
</evidence>
<evidence type="ECO:0000256" key="1">
    <source>
        <dbReference type="ARBA" id="ARBA00022821"/>
    </source>
</evidence>
<evidence type="ECO:0000313" key="2">
    <source>
        <dbReference type="EMBL" id="PQP95835.1"/>
    </source>
</evidence>
<keyword evidence="3" id="KW-1185">Reference proteome</keyword>
<accession>A0A314Z2D6</accession>
<sequence>MSCLLNARSTKASKILVTSRSNVSVSSIVQTLPTCVLRKLSEDQCWCILKYKAFSDATAVLTEDQERIGREIAKKCAGVPLVAKFIGGRD</sequence>
<dbReference type="EMBL" id="PJQY01002176">
    <property type="protein sequence ID" value="PQP95835.1"/>
    <property type="molecule type" value="Genomic_DNA"/>
</dbReference>
<dbReference type="OrthoDB" id="37484at2759"/>
<protein>
    <submittedName>
        <fullName evidence="2">Putative disease resistance protein RGA3</fullName>
    </submittedName>
</protein>
<dbReference type="InterPro" id="IPR027417">
    <property type="entry name" value="P-loop_NTPase"/>
</dbReference>
<dbReference type="GO" id="GO:0043531">
    <property type="term" value="F:ADP binding"/>
    <property type="evidence" value="ECO:0007669"/>
    <property type="project" value="InterPro"/>
</dbReference>
<dbReference type="PANTHER" id="PTHR36766">
    <property type="entry name" value="PLANT BROAD-SPECTRUM MILDEW RESISTANCE PROTEIN RPW8"/>
    <property type="match status" value="1"/>
</dbReference>
<keyword evidence="1" id="KW-0611">Plant defense</keyword>
<dbReference type="AlphaFoldDB" id="A0A314Z2D6"/>
<dbReference type="InterPro" id="IPR042197">
    <property type="entry name" value="Apaf_helical"/>
</dbReference>
<dbReference type="GO" id="GO:0006952">
    <property type="term" value="P:defense response"/>
    <property type="evidence" value="ECO:0007669"/>
    <property type="project" value="UniProtKB-KW"/>
</dbReference>
<dbReference type="PANTHER" id="PTHR36766:SF70">
    <property type="entry name" value="DISEASE RESISTANCE PROTEIN RGA4"/>
    <property type="match status" value="1"/>
</dbReference>
<reference evidence="2 3" key="1">
    <citation type="submission" date="2018-02" db="EMBL/GenBank/DDBJ databases">
        <title>Draft genome of wild Prunus yedoensis var. nudiflora.</title>
        <authorList>
            <person name="Baek S."/>
            <person name="Kim J.-H."/>
            <person name="Choi K."/>
            <person name="Kim G.-B."/>
            <person name="Cho A."/>
            <person name="Jang H."/>
            <person name="Shin C.-H."/>
            <person name="Yu H.-J."/>
            <person name="Mun J.-H."/>
        </authorList>
    </citation>
    <scope>NUCLEOTIDE SEQUENCE [LARGE SCALE GENOMIC DNA]</scope>
    <source>
        <strain evidence="3">cv. Jeju island</strain>
        <tissue evidence="2">Leaf</tissue>
    </source>
</reference>
<comment type="caution">
    <text evidence="2">The sequence shown here is derived from an EMBL/GenBank/DDBJ whole genome shotgun (WGS) entry which is preliminary data.</text>
</comment>
<dbReference type="SUPFAM" id="SSF52540">
    <property type="entry name" value="P-loop containing nucleoside triphosphate hydrolases"/>
    <property type="match status" value="1"/>
</dbReference>
<dbReference type="STRING" id="2094558.A0A314Z2D6"/>
<organism evidence="2 3">
    <name type="scientific">Prunus yedoensis var. nudiflora</name>
    <dbReference type="NCBI Taxonomy" id="2094558"/>
    <lineage>
        <taxon>Eukaryota</taxon>
        <taxon>Viridiplantae</taxon>
        <taxon>Streptophyta</taxon>
        <taxon>Embryophyta</taxon>
        <taxon>Tracheophyta</taxon>
        <taxon>Spermatophyta</taxon>
        <taxon>Magnoliopsida</taxon>
        <taxon>eudicotyledons</taxon>
        <taxon>Gunneridae</taxon>
        <taxon>Pentapetalae</taxon>
        <taxon>rosids</taxon>
        <taxon>fabids</taxon>
        <taxon>Rosales</taxon>
        <taxon>Rosaceae</taxon>
        <taxon>Amygdaloideae</taxon>
        <taxon>Amygdaleae</taxon>
        <taxon>Prunus</taxon>
    </lineage>
</organism>
<gene>
    <name evidence="2" type="ORF">Pyn_23879</name>
</gene>
<dbReference type="Proteomes" id="UP000250321">
    <property type="component" value="Unassembled WGS sequence"/>
</dbReference>
<name>A0A314Z2D6_PRUYE</name>
<dbReference type="Gene3D" id="1.10.8.430">
    <property type="entry name" value="Helical domain of apoptotic protease-activating factors"/>
    <property type="match status" value="1"/>
</dbReference>
<proteinExistence type="predicted"/>